<sequence length="243" mass="28038">MFGKREKDKKKKKKEIDYIHLTRNEKIKKIIIFTIKSGLGTIGTIVVISVILYLFHYDPFFFFERSILIISAFILLTGGCIGGLGRYHPSPKLRIIEPEDQGVIPPSFRIKVKYDKDLIQKETITIKVNEKEMPKKEEKDDVISVPKIFKTEPKKAIPLDINVVALNNKGKEIKDQIKVICDPDEDPEDYEDYWEFKKDNYWTKETKSANRSAKQGLRALKLISLSITLLLINALVTAIRGWV</sequence>
<dbReference type="EMBL" id="CP084166">
    <property type="protein sequence ID" value="UJG41899.1"/>
    <property type="molecule type" value="Genomic_DNA"/>
</dbReference>
<gene>
    <name evidence="2" type="ORF">K9W45_05395</name>
</gene>
<proteinExistence type="predicted"/>
<keyword evidence="1" id="KW-0472">Membrane</keyword>
<feature type="transmembrane region" description="Helical" evidence="1">
    <location>
        <begin position="67"/>
        <end position="85"/>
    </location>
</feature>
<keyword evidence="1" id="KW-0812">Transmembrane</keyword>
<protein>
    <submittedName>
        <fullName evidence="2">Uncharacterized protein</fullName>
    </submittedName>
</protein>
<organism evidence="2">
    <name type="scientific">Candidatus Heimdallarchaeum aukensis</name>
    <dbReference type="NCBI Taxonomy" id="2876573"/>
    <lineage>
        <taxon>Archaea</taxon>
        <taxon>Promethearchaeati</taxon>
        <taxon>Candidatus Heimdallarchaeota</taxon>
        <taxon>Candidatus Heimdallarchaeia (ex Rinke et al. 2021) (nom. nud.)</taxon>
        <taxon>Candidatus Heimdallarchaeales</taxon>
        <taxon>Candidatus Heimdallarchaeaceae</taxon>
        <taxon>Candidatus Heimdallarchaeum</taxon>
    </lineage>
</organism>
<keyword evidence="1" id="KW-1133">Transmembrane helix</keyword>
<dbReference type="AlphaFoldDB" id="A0A9Y1BPA8"/>
<name>A0A9Y1BPA8_9ARCH</name>
<evidence type="ECO:0000313" key="2">
    <source>
        <dbReference type="EMBL" id="UJG41899.1"/>
    </source>
</evidence>
<feature type="transmembrane region" description="Helical" evidence="1">
    <location>
        <begin position="30"/>
        <end position="55"/>
    </location>
</feature>
<evidence type="ECO:0000256" key="1">
    <source>
        <dbReference type="SAM" id="Phobius"/>
    </source>
</evidence>
<dbReference type="Proteomes" id="UP001201020">
    <property type="component" value="Chromosome"/>
</dbReference>
<reference evidence="2" key="1">
    <citation type="journal article" date="2022" name="Nat. Microbiol.">
        <title>Unique mobile elements and scalable gene flow at the prokaryote-eukaryote boundary revealed by circularized Asgard archaea genomes.</title>
        <authorList>
            <person name="Wu F."/>
            <person name="Speth D.R."/>
            <person name="Philosof A."/>
            <person name="Cremiere A."/>
            <person name="Narayanan A."/>
            <person name="Barco R.A."/>
            <person name="Connon S.A."/>
            <person name="Amend J.P."/>
            <person name="Antoshechkin I.A."/>
            <person name="Orphan V.J."/>
        </authorList>
    </citation>
    <scope>NUCLEOTIDE SEQUENCE</scope>
    <source>
        <strain evidence="2">PM71</strain>
    </source>
</reference>
<feature type="transmembrane region" description="Helical" evidence="1">
    <location>
        <begin position="219"/>
        <end position="239"/>
    </location>
</feature>
<accession>A0A9Y1BPA8</accession>